<dbReference type="InterPro" id="IPR008983">
    <property type="entry name" value="Tumour_necrosis_fac-like_dom"/>
</dbReference>
<dbReference type="EMBL" id="GELH01000180">
    <property type="protein sequence ID" value="JAS04092.1"/>
    <property type="molecule type" value="Transcribed_RNA"/>
</dbReference>
<keyword evidence="2" id="KW-0964">Secreted</keyword>
<evidence type="ECO:0000256" key="4">
    <source>
        <dbReference type="SAM" id="SignalP"/>
    </source>
</evidence>
<comment type="subcellular location">
    <subcellularLocation>
        <location evidence="1">Secreted</location>
    </subcellularLocation>
</comment>
<dbReference type="PROSITE" id="PS50871">
    <property type="entry name" value="C1Q"/>
    <property type="match status" value="1"/>
</dbReference>
<sequence length="159" mass="17690">MKMTYHRLLTILSFLYLLVTTSVAEVSQTGSCSCGEKIAFYIRLSKDVQLAAYQTVIFDKVVTNIGNGYNNGTGIFISPASGLYQISGSVIAVEGYQDLGFDLMHNGNMVGNLFGHHTDSVVIYLELNEGDRVWIRKDFDTKTETMRGTWSSFSGHLIR</sequence>
<dbReference type="Pfam" id="PF00386">
    <property type="entry name" value="C1q"/>
    <property type="match status" value="1"/>
</dbReference>
<feature type="chain" id="PRO_5013481384" description="C1q domain-containing protein" evidence="4">
    <location>
        <begin position="25"/>
        <end position="159"/>
    </location>
</feature>
<feature type="signal peptide" evidence="4">
    <location>
        <begin position="1"/>
        <end position="24"/>
    </location>
</feature>
<dbReference type="AlphaFoldDB" id="A0A194ANM1"/>
<dbReference type="SMART" id="SM00110">
    <property type="entry name" value="C1Q"/>
    <property type="match status" value="1"/>
</dbReference>
<dbReference type="PANTHER" id="PTHR22923">
    <property type="entry name" value="CEREBELLIN-RELATED"/>
    <property type="match status" value="1"/>
</dbReference>
<feature type="domain" description="C1q" evidence="5">
    <location>
        <begin position="33"/>
        <end position="159"/>
    </location>
</feature>
<dbReference type="SUPFAM" id="SSF49842">
    <property type="entry name" value="TNF-like"/>
    <property type="match status" value="1"/>
</dbReference>
<dbReference type="PRINTS" id="PR00007">
    <property type="entry name" value="COMPLEMNTC1Q"/>
</dbReference>
<dbReference type="InterPro" id="IPR050822">
    <property type="entry name" value="Cerebellin_Synaptic_Org"/>
</dbReference>
<evidence type="ECO:0000313" key="6">
    <source>
        <dbReference type="EMBL" id="JAS04092.1"/>
    </source>
</evidence>
<dbReference type="PANTHER" id="PTHR22923:SF116">
    <property type="entry name" value="C1Q DOMAIN-CONTAINING PROTEIN"/>
    <property type="match status" value="1"/>
</dbReference>
<evidence type="ECO:0000259" key="5">
    <source>
        <dbReference type="PROSITE" id="PS50871"/>
    </source>
</evidence>
<dbReference type="InterPro" id="IPR001073">
    <property type="entry name" value="C1q_dom"/>
</dbReference>
<organism evidence="6">
    <name type="scientific">Pinctada fucata</name>
    <name type="common">Akoya pearl oyster</name>
    <name type="synonym">Pinctada imbricata fucata</name>
    <dbReference type="NCBI Taxonomy" id="50426"/>
    <lineage>
        <taxon>Eukaryota</taxon>
        <taxon>Metazoa</taxon>
        <taxon>Spiralia</taxon>
        <taxon>Lophotrochozoa</taxon>
        <taxon>Mollusca</taxon>
        <taxon>Bivalvia</taxon>
        <taxon>Autobranchia</taxon>
        <taxon>Pteriomorphia</taxon>
        <taxon>Pterioida</taxon>
        <taxon>Pterioidea</taxon>
        <taxon>Pteriidae</taxon>
        <taxon>Pinctada</taxon>
    </lineage>
</organism>
<evidence type="ECO:0000256" key="3">
    <source>
        <dbReference type="ARBA" id="ARBA00022729"/>
    </source>
</evidence>
<accession>A0A194ANM1</accession>
<protein>
    <recommendedName>
        <fullName evidence="5">C1q domain-containing protein</fullName>
    </recommendedName>
</protein>
<evidence type="ECO:0000256" key="2">
    <source>
        <dbReference type="ARBA" id="ARBA00022525"/>
    </source>
</evidence>
<keyword evidence="3 4" id="KW-0732">Signal</keyword>
<evidence type="ECO:0000256" key="1">
    <source>
        <dbReference type="ARBA" id="ARBA00004613"/>
    </source>
</evidence>
<name>A0A194ANM1_PINFU</name>
<dbReference type="Gene3D" id="2.60.120.40">
    <property type="match status" value="1"/>
</dbReference>
<dbReference type="EMBL" id="GELH01000179">
    <property type="protein sequence ID" value="JAS04093.1"/>
    <property type="molecule type" value="Transcribed_RNA"/>
</dbReference>
<dbReference type="GO" id="GO:0005576">
    <property type="term" value="C:extracellular region"/>
    <property type="evidence" value="ECO:0007669"/>
    <property type="project" value="UniProtKB-SubCell"/>
</dbReference>
<reference evidence="6" key="1">
    <citation type="submission" date="2016-03" db="EMBL/GenBank/DDBJ databases">
        <authorList>
            <person name="Ploux O."/>
        </authorList>
    </citation>
    <scope>NUCLEOTIDE SEQUENCE</scope>
    <source>
        <tissue evidence="6">Mantle</tissue>
    </source>
</reference>
<proteinExistence type="predicted"/>